<organism evidence="2 3">
    <name type="scientific">Tagetes erecta</name>
    <name type="common">African marigold</name>
    <dbReference type="NCBI Taxonomy" id="13708"/>
    <lineage>
        <taxon>Eukaryota</taxon>
        <taxon>Viridiplantae</taxon>
        <taxon>Streptophyta</taxon>
        <taxon>Embryophyta</taxon>
        <taxon>Tracheophyta</taxon>
        <taxon>Spermatophyta</taxon>
        <taxon>Magnoliopsida</taxon>
        <taxon>eudicotyledons</taxon>
        <taxon>Gunneridae</taxon>
        <taxon>Pentapetalae</taxon>
        <taxon>asterids</taxon>
        <taxon>campanulids</taxon>
        <taxon>Asterales</taxon>
        <taxon>Asteraceae</taxon>
        <taxon>Asteroideae</taxon>
        <taxon>Heliantheae alliance</taxon>
        <taxon>Tageteae</taxon>
        <taxon>Tagetes</taxon>
    </lineage>
</organism>
<keyword evidence="3" id="KW-1185">Reference proteome</keyword>
<comment type="caution">
    <text evidence="2">The sequence shown here is derived from an EMBL/GenBank/DDBJ whole genome shotgun (WGS) entry which is preliminary data.</text>
</comment>
<evidence type="ECO:0000256" key="1">
    <source>
        <dbReference type="SAM" id="MobiDB-lite"/>
    </source>
</evidence>
<dbReference type="Proteomes" id="UP001229421">
    <property type="component" value="Unassembled WGS sequence"/>
</dbReference>
<dbReference type="AlphaFoldDB" id="A0AAD8NZZ0"/>
<evidence type="ECO:0000313" key="2">
    <source>
        <dbReference type="EMBL" id="KAK1428148.1"/>
    </source>
</evidence>
<name>A0AAD8NZZ0_TARER</name>
<feature type="region of interest" description="Disordered" evidence="1">
    <location>
        <begin position="58"/>
        <end position="83"/>
    </location>
</feature>
<sequence length="187" mass="21211">MDESYLVLSSSSQFLHLFRRFPPQHRRFSTLSNKQLTITHLHCKMSVYSTSHGGDCGGDPPEGDWNQSFGCQGSGGTPGRRQKNKNQALKNVFKKNSRNLLEVAFEKGDNGTYIAVGLNSSNFNSLVGTIISKIPYHYPSWRQVPADHTSTIYDELQEYFDENEGSKWRLYRPAGSPKLCPYDPDER</sequence>
<evidence type="ECO:0000313" key="3">
    <source>
        <dbReference type="Proteomes" id="UP001229421"/>
    </source>
</evidence>
<protein>
    <submittedName>
        <fullName evidence="2">Uncharacterized protein</fullName>
    </submittedName>
</protein>
<accession>A0AAD8NZZ0</accession>
<gene>
    <name evidence="2" type="ORF">QVD17_16976</name>
</gene>
<proteinExistence type="predicted"/>
<dbReference type="EMBL" id="JAUHHV010000004">
    <property type="protein sequence ID" value="KAK1428148.1"/>
    <property type="molecule type" value="Genomic_DNA"/>
</dbReference>
<reference evidence="2" key="1">
    <citation type="journal article" date="2023" name="bioRxiv">
        <title>Improved chromosome-level genome assembly for marigold (Tagetes erecta).</title>
        <authorList>
            <person name="Jiang F."/>
            <person name="Yuan L."/>
            <person name="Wang S."/>
            <person name="Wang H."/>
            <person name="Xu D."/>
            <person name="Wang A."/>
            <person name="Fan W."/>
        </authorList>
    </citation>
    <scope>NUCLEOTIDE SEQUENCE</scope>
    <source>
        <strain evidence="2">WSJ</strain>
        <tissue evidence="2">Leaf</tissue>
    </source>
</reference>